<keyword evidence="1" id="KW-0042">Antenna complex</keyword>
<dbReference type="Pfam" id="PF13646">
    <property type="entry name" value="HEAT_2"/>
    <property type="match status" value="1"/>
</dbReference>
<sequence>MDKRFANIFNLTEDQAITLLKTPLDQLEDQSDRYLAASHLINFPTERSINALMETVQEQNSELYHRIARRKAVESLGRLKASVALPIIRSCLGDEDCYTVENAVWAIGEIGTQDPEILEEIAQLLEKPGQTYRVIIQTLGALDYKPALERIKTFAKSDNEPIASAAIATVCRFTGDTTEMHKVMAFLQHSSVNARRACIQDLIDARYYQAIPKIATCPISMVFRIRGIRLLAEAGLPAGDITFEEIEPSLDQVILDHPDHLELVHEYDQMPSLDFLINELYHTDFGRCYLASKTLLKLSPDTVAEALLTTYADKAHNDYGAHYHVVKLLGWLKYADAYDLLVEALHNKAPQFQKSRAGAAISLGNLGDERAIPLLKDSLNTKIFDLKYASLIALEQFGDTSGQDLAANDSDWLIRAKAVTKAVTSH</sequence>
<accession>A0A1D9G7M3</accession>
<organism evidence="3 4">
    <name type="scientific">Moorena producens (strain JHB)</name>
    <dbReference type="NCBI Taxonomy" id="1454205"/>
    <lineage>
        <taxon>Bacteria</taxon>
        <taxon>Bacillati</taxon>
        <taxon>Cyanobacteriota</taxon>
        <taxon>Cyanophyceae</taxon>
        <taxon>Coleofasciculales</taxon>
        <taxon>Coleofasciculaceae</taxon>
        <taxon>Moorena</taxon>
    </lineage>
</organism>
<dbReference type="GO" id="GO:0030089">
    <property type="term" value="C:phycobilisome"/>
    <property type="evidence" value="ECO:0007669"/>
    <property type="project" value="UniProtKB-KW"/>
</dbReference>
<dbReference type="PANTHER" id="PTHR12697:SF5">
    <property type="entry name" value="DEOXYHYPUSINE HYDROXYLASE"/>
    <property type="match status" value="1"/>
</dbReference>
<dbReference type="SUPFAM" id="SSF48371">
    <property type="entry name" value="ARM repeat"/>
    <property type="match status" value="1"/>
</dbReference>
<dbReference type="InterPro" id="IPR016024">
    <property type="entry name" value="ARM-type_fold"/>
</dbReference>
<protein>
    <submittedName>
        <fullName evidence="3">HEAT repeat domain-containing protein</fullName>
    </submittedName>
</protein>
<dbReference type="EMBL" id="CP017708">
    <property type="protein sequence ID" value="AOY83642.1"/>
    <property type="molecule type" value="Genomic_DNA"/>
</dbReference>
<evidence type="ECO:0000313" key="3">
    <source>
        <dbReference type="EMBL" id="AOY83642.1"/>
    </source>
</evidence>
<evidence type="ECO:0000256" key="1">
    <source>
        <dbReference type="ARBA" id="ARBA00022549"/>
    </source>
</evidence>
<dbReference type="Gene3D" id="1.25.10.10">
    <property type="entry name" value="Leucine-rich Repeat Variant"/>
    <property type="match status" value="2"/>
</dbReference>
<dbReference type="PANTHER" id="PTHR12697">
    <property type="entry name" value="PBS LYASE HEAT-LIKE PROTEIN"/>
    <property type="match status" value="1"/>
</dbReference>
<dbReference type="InterPro" id="IPR011989">
    <property type="entry name" value="ARM-like"/>
</dbReference>
<evidence type="ECO:0000256" key="2">
    <source>
        <dbReference type="ARBA" id="ARBA00022738"/>
    </source>
</evidence>
<dbReference type="GO" id="GO:0016491">
    <property type="term" value="F:oxidoreductase activity"/>
    <property type="evidence" value="ECO:0007669"/>
    <property type="project" value="TreeGrafter"/>
</dbReference>
<dbReference type="Proteomes" id="UP000176944">
    <property type="component" value="Chromosome"/>
</dbReference>
<dbReference type="Pfam" id="PF03130">
    <property type="entry name" value="HEAT_PBS"/>
    <property type="match status" value="1"/>
</dbReference>
<dbReference type="InterPro" id="IPR004155">
    <property type="entry name" value="PBS_lyase_HEAT"/>
</dbReference>
<gene>
    <name evidence="3" type="ORF">BJP36_30740</name>
</gene>
<reference evidence="4" key="1">
    <citation type="submission" date="2016-10" db="EMBL/GenBank/DDBJ databases">
        <title>Comparative genomics uncovers the prolific and rare metabolic potential of the cyanobacterial genus Moorea.</title>
        <authorList>
            <person name="Leao T."/>
            <person name="Castelao G."/>
            <person name="Korobeynikov A."/>
            <person name="Monroe E.A."/>
            <person name="Podell S."/>
            <person name="Glukhov E."/>
            <person name="Allen E."/>
            <person name="Gerwick W.H."/>
            <person name="Gerwick L."/>
        </authorList>
    </citation>
    <scope>NUCLEOTIDE SEQUENCE [LARGE SCALE GENOMIC DNA]</scope>
    <source>
        <strain evidence="4">JHB</strain>
    </source>
</reference>
<dbReference type="AlphaFoldDB" id="A0A1D9G7M3"/>
<name>A0A1D9G7M3_MOOP1</name>
<keyword evidence="2" id="KW-0605">Phycobilisome</keyword>
<proteinExistence type="predicted"/>
<evidence type="ECO:0000313" key="4">
    <source>
        <dbReference type="Proteomes" id="UP000176944"/>
    </source>
</evidence>
<dbReference type="SMART" id="SM00567">
    <property type="entry name" value="EZ_HEAT"/>
    <property type="match status" value="4"/>
</dbReference>